<evidence type="ECO:0000256" key="4">
    <source>
        <dbReference type="ARBA" id="ARBA00007764"/>
    </source>
</evidence>
<reference evidence="14" key="2">
    <citation type="submission" date="2025-09" db="UniProtKB">
        <authorList>
            <consortium name="Ensembl"/>
        </authorList>
    </citation>
    <scope>IDENTIFICATION</scope>
</reference>
<protein>
    <recommendedName>
        <fullName evidence="12">SH3 domain-binding glutamic acid-rich-like protein 3</fullName>
    </recommendedName>
</protein>
<sequence length="100" mass="11211">MGSIKVYYSSVTGSREVRQRQAEVRRILEGNRLRYELIDVSVSEGRLREMRDKAGDPQAMPPQICNGDQYCGVRACCGRGGESGFSPGRTTPCPRRWGRT</sequence>
<dbReference type="Pfam" id="PF04908">
    <property type="entry name" value="SH3BGR"/>
    <property type="match status" value="1"/>
</dbReference>
<evidence type="ECO:0000256" key="2">
    <source>
        <dbReference type="ARBA" id="ARBA00004514"/>
    </source>
</evidence>
<evidence type="ECO:0000256" key="6">
    <source>
        <dbReference type="ARBA" id="ARBA00022490"/>
    </source>
</evidence>
<dbReference type="InterPro" id="IPR006993">
    <property type="entry name" value="Glut_rich_SH3-bd"/>
</dbReference>
<dbReference type="InterPro" id="IPR036249">
    <property type="entry name" value="Thioredoxin-like_sf"/>
</dbReference>
<evidence type="ECO:0000256" key="5">
    <source>
        <dbReference type="ARBA" id="ARBA00022475"/>
    </source>
</evidence>
<dbReference type="Ensembl" id="ENSNPET00000019189.1">
    <property type="protein sequence ID" value="ENSNPEP00000018713.1"/>
    <property type="gene ID" value="ENSNPEG00000013948.1"/>
</dbReference>
<name>A0A8C7A131_NOTPE</name>
<dbReference type="GO" id="GO:0005634">
    <property type="term" value="C:nucleus"/>
    <property type="evidence" value="ECO:0007669"/>
    <property type="project" value="UniProtKB-SubCell"/>
</dbReference>
<evidence type="ECO:0000256" key="7">
    <source>
        <dbReference type="ARBA" id="ARBA00022990"/>
    </source>
</evidence>
<evidence type="ECO:0000256" key="9">
    <source>
        <dbReference type="ARBA" id="ARBA00023180"/>
    </source>
</evidence>
<evidence type="ECO:0000256" key="13">
    <source>
        <dbReference type="ARBA" id="ARBA00045345"/>
    </source>
</evidence>
<accession>A0A8C7A131</accession>
<keyword evidence="11" id="KW-0966">Cell projection</keyword>
<dbReference type="PANTHER" id="PTHR12232:SF3">
    <property type="entry name" value="SH3 DOMAIN-BINDING GLUTAMIC ACID-RICH-LIKE PROTEIN 3"/>
    <property type="match status" value="1"/>
</dbReference>
<proteinExistence type="inferred from homology"/>
<dbReference type="GO" id="GO:0005829">
    <property type="term" value="C:cytosol"/>
    <property type="evidence" value="ECO:0007669"/>
    <property type="project" value="UniProtKB-SubCell"/>
</dbReference>
<dbReference type="PANTHER" id="PTHR12232">
    <property type="entry name" value="SH3 DOMAIN-BINDING GLUTAMIC ACID-RICH-LIKE PROTEIN"/>
    <property type="match status" value="1"/>
</dbReference>
<keyword evidence="6" id="KW-0963">Cytoplasm</keyword>
<evidence type="ECO:0000256" key="1">
    <source>
        <dbReference type="ARBA" id="ARBA00004123"/>
    </source>
</evidence>
<organism evidence="14 15">
    <name type="scientific">Nothoprocta perdicaria</name>
    <name type="common">Chilean tinamou</name>
    <name type="synonym">Crypturus perdicarius</name>
    <dbReference type="NCBI Taxonomy" id="30464"/>
    <lineage>
        <taxon>Eukaryota</taxon>
        <taxon>Metazoa</taxon>
        <taxon>Chordata</taxon>
        <taxon>Craniata</taxon>
        <taxon>Vertebrata</taxon>
        <taxon>Euteleostomi</taxon>
        <taxon>Archelosauria</taxon>
        <taxon>Archosauria</taxon>
        <taxon>Dinosauria</taxon>
        <taxon>Saurischia</taxon>
        <taxon>Theropoda</taxon>
        <taxon>Coelurosauria</taxon>
        <taxon>Aves</taxon>
        <taxon>Palaeognathae</taxon>
        <taxon>Tinamiformes</taxon>
        <taxon>Tinamidae</taxon>
        <taxon>Nothoprocta</taxon>
    </lineage>
</organism>
<evidence type="ECO:0000313" key="14">
    <source>
        <dbReference type="Ensembl" id="ENSNPEP00000018713.1"/>
    </source>
</evidence>
<evidence type="ECO:0000256" key="10">
    <source>
        <dbReference type="ARBA" id="ARBA00023242"/>
    </source>
</evidence>
<comment type="subcellular location">
    <subcellularLocation>
        <location evidence="3">Cell projection</location>
        <location evidence="3">Ruffle membrane</location>
    </subcellularLocation>
    <subcellularLocation>
        <location evidence="2">Cytoplasm</location>
        <location evidence="2">Cytosol</location>
    </subcellularLocation>
    <subcellularLocation>
        <location evidence="1">Nucleus</location>
    </subcellularLocation>
</comment>
<keyword evidence="10" id="KW-0539">Nucleus</keyword>
<dbReference type="GO" id="GO:0032587">
    <property type="term" value="C:ruffle membrane"/>
    <property type="evidence" value="ECO:0007669"/>
    <property type="project" value="UniProtKB-SubCell"/>
</dbReference>
<evidence type="ECO:0000256" key="11">
    <source>
        <dbReference type="ARBA" id="ARBA00023273"/>
    </source>
</evidence>
<keyword evidence="7" id="KW-0007">Acetylation</keyword>
<evidence type="ECO:0000256" key="8">
    <source>
        <dbReference type="ARBA" id="ARBA00023136"/>
    </source>
</evidence>
<keyword evidence="5" id="KW-1003">Cell membrane</keyword>
<dbReference type="InterPro" id="IPR051033">
    <property type="entry name" value="SH3BGR"/>
</dbReference>
<evidence type="ECO:0000256" key="3">
    <source>
        <dbReference type="ARBA" id="ARBA00004632"/>
    </source>
</evidence>
<dbReference type="AlphaFoldDB" id="A0A8C7A131"/>
<comment type="similarity">
    <text evidence="4">Belongs to the SH3BGR family.</text>
</comment>
<dbReference type="Gene3D" id="3.40.30.10">
    <property type="entry name" value="Glutaredoxin"/>
    <property type="match status" value="1"/>
</dbReference>
<dbReference type="SUPFAM" id="SSF52833">
    <property type="entry name" value="Thioredoxin-like"/>
    <property type="match status" value="1"/>
</dbReference>
<dbReference type="Proteomes" id="UP000694420">
    <property type="component" value="Unplaced"/>
</dbReference>
<keyword evidence="8" id="KW-0472">Membrane</keyword>
<comment type="function">
    <text evidence="13">Could act as a modulator of glutaredoxin biological activity. May play a role in cytoskeleton organization.</text>
</comment>
<keyword evidence="9" id="KW-0325">Glycoprotein</keyword>
<evidence type="ECO:0000256" key="12">
    <source>
        <dbReference type="ARBA" id="ARBA00040886"/>
    </source>
</evidence>
<reference evidence="14" key="1">
    <citation type="submission" date="2025-08" db="UniProtKB">
        <authorList>
            <consortium name="Ensembl"/>
        </authorList>
    </citation>
    <scope>IDENTIFICATION</scope>
</reference>
<keyword evidence="15" id="KW-1185">Reference proteome</keyword>
<evidence type="ECO:0000313" key="15">
    <source>
        <dbReference type="Proteomes" id="UP000694420"/>
    </source>
</evidence>